<dbReference type="EMBL" id="JAVLVT010000003">
    <property type="protein sequence ID" value="MDS1270343.1"/>
    <property type="molecule type" value="Genomic_DNA"/>
</dbReference>
<dbReference type="InterPro" id="IPR052179">
    <property type="entry name" value="DD-CPase-like"/>
</dbReference>
<evidence type="ECO:0000256" key="2">
    <source>
        <dbReference type="SAM" id="MobiDB-lite"/>
    </source>
</evidence>
<dbReference type="PANTHER" id="PTHR34385:SF1">
    <property type="entry name" value="PEPTIDOGLYCAN L-ALANYL-D-GLUTAMATE ENDOPEPTIDASE CWLK"/>
    <property type="match status" value="1"/>
</dbReference>
<dbReference type="Proteomes" id="UP001250214">
    <property type="component" value="Unassembled WGS sequence"/>
</dbReference>
<dbReference type="CDD" id="cd14814">
    <property type="entry name" value="Peptidase_M15"/>
    <property type="match status" value="1"/>
</dbReference>
<evidence type="ECO:0000313" key="5">
    <source>
        <dbReference type="Proteomes" id="UP001250214"/>
    </source>
</evidence>
<dbReference type="Pfam" id="PF02557">
    <property type="entry name" value="VanY"/>
    <property type="match status" value="1"/>
</dbReference>
<comment type="caution">
    <text evidence="4">The sequence shown here is derived from an EMBL/GenBank/DDBJ whole genome shotgun (WGS) entry which is preliminary data.</text>
</comment>
<evidence type="ECO:0000259" key="3">
    <source>
        <dbReference type="Pfam" id="PF02557"/>
    </source>
</evidence>
<name>A0ABU2H4V9_9ACTN</name>
<feature type="domain" description="D-alanyl-D-alanine carboxypeptidase-like core" evidence="3">
    <location>
        <begin position="223"/>
        <end position="329"/>
    </location>
</feature>
<proteinExistence type="predicted"/>
<feature type="region of interest" description="Disordered" evidence="2">
    <location>
        <begin position="29"/>
        <end position="51"/>
    </location>
</feature>
<accession>A0ABU2H4V9</accession>
<keyword evidence="1" id="KW-0175">Coiled coil</keyword>
<reference evidence="5" key="1">
    <citation type="submission" date="2023-07" db="EMBL/GenBank/DDBJ databases">
        <title>Novel species in the genus Lipingzhangella isolated from Sambhar Salt Lake.</title>
        <authorList>
            <person name="Jiya N."/>
            <person name="Kajale S."/>
            <person name="Sharma A."/>
        </authorList>
    </citation>
    <scope>NUCLEOTIDE SEQUENCE [LARGE SCALE GENOMIC DNA]</scope>
    <source>
        <strain evidence="5">LS1_29</strain>
    </source>
</reference>
<feature type="compositionally biased region" description="Acidic residues" evidence="2">
    <location>
        <begin position="33"/>
        <end position="51"/>
    </location>
</feature>
<sequence>MALGPVTQGAFAPVFHPAVADDLEELRERADEAREELEEATEEYTEREEELEAAQDDLVDTLHELQQVELELSEMREPLVEMANTMYQQADLGPLGVLVSEEIASDLEMETHVLKLADDREALLEEANELRDTQGELTTDAQELQSFTQLERVELETELEELRERSEESTEELTNELEERGLSVDAYMAGVECDPSAAELAEGAPNGLLPEEALCTLYDEDYALRADAAVDFLELNERYREEFGEDMCITSAYRDLPNQQRVFAEQPPGYAAVPGTSNHGLGEAIDLCGGIQNYRSERWLWMEENGADFGWFHPDWAKSSPFEPWHWEYER</sequence>
<dbReference type="InterPro" id="IPR003709">
    <property type="entry name" value="VanY-like_core_dom"/>
</dbReference>
<feature type="coiled-coil region" evidence="1">
    <location>
        <begin position="113"/>
        <end position="179"/>
    </location>
</feature>
<dbReference type="InterPro" id="IPR009045">
    <property type="entry name" value="Zn_M74/Hedgehog-like"/>
</dbReference>
<protein>
    <submittedName>
        <fullName evidence="4">M15 family metallopeptidase</fullName>
    </submittedName>
</protein>
<gene>
    <name evidence="4" type="ORF">RIF23_08555</name>
</gene>
<keyword evidence="5" id="KW-1185">Reference proteome</keyword>
<dbReference type="Gene3D" id="3.30.1380.10">
    <property type="match status" value="1"/>
</dbReference>
<dbReference type="PANTHER" id="PTHR34385">
    <property type="entry name" value="D-ALANYL-D-ALANINE CARBOXYPEPTIDASE"/>
    <property type="match status" value="1"/>
</dbReference>
<dbReference type="SUPFAM" id="SSF55166">
    <property type="entry name" value="Hedgehog/DD-peptidase"/>
    <property type="match status" value="1"/>
</dbReference>
<evidence type="ECO:0000313" key="4">
    <source>
        <dbReference type="EMBL" id="MDS1270343.1"/>
    </source>
</evidence>
<organism evidence="4 5">
    <name type="scientific">Lipingzhangella rawalii</name>
    <dbReference type="NCBI Taxonomy" id="2055835"/>
    <lineage>
        <taxon>Bacteria</taxon>
        <taxon>Bacillati</taxon>
        <taxon>Actinomycetota</taxon>
        <taxon>Actinomycetes</taxon>
        <taxon>Streptosporangiales</taxon>
        <taxon>Nocardiopsidaceae</taxon>
        <taxon>Lipingzhangella</taxon>
    </lineage>
</organism>
<evidence type="ECO:0000256" key="1">
    <source>
        <dbReference type="SAM" id="Coils"/>
    </source>
</evidence>